<evidence type="ECO:0000313" key="3">
    <source>
        <dbReference type="Proteomes" id="UP001189429"/>
    </source>
</evidence>
<reference evidence="2" key="1">
    <citation type="submission" date="2023-10" db="EMBL/GenBank/DDBJ databases">
        <authorList>
            <person name="Chen Y."/>
            <person name="Shah S."/>
            <person name="Dougan E. K."/>
            <person name="Thang M."/>
            <person name="Chan C."/>
        </authorList>
    </citation>
    <scope>NUCLEOTIDE SEQUENCE [LARGE SCALE GENOMIC DNA]</scope>
</reference>
<evidence type="ECO:0000313" key="2">
    <source>
        <dbReference type="EMBL" id="CAK0790496.1"/>
    </source>
</evidence>
<comment type="caution">
    <text evidence="2">The sequence shown here is derived from an EMBL/GenBank/DDBJ whole genome shotgun (WGS) entry which is preliminary data.</text>
</comment>
<dbReference type="Proteomes" id="UP001189429">
    <property type="component" value="Unassembled WGS sequence"/>
</dbReference>
<dbReference type="EMBL" id="CAUYUJ010000435">
    <property type="protein sequence ID" value="CAK0790496.1"/>
    <property type="molecule type" value="Genomic_DNA"/>
</dbReference>
<protein>
    <submittedName>
        <fullName evidence="2">Uncharacterized protein</fullName>
    </submittedName>
</protein>
<organism evidence="2 3">
    <name type="scientific">Prorocentrum cordatum</name>
    <dbReference type="NCBI Taxonomy" id="2364126"/>
    <lineage>
        <taxon>Eukaryota</taxon>
        <taxon>Sar</taxon>
        <taxon>Alveolata</taxon>
        <taxon>Dinophyceae</taxon>
        <taxon>Prorocentrales</taxon>
        <taxon>Prorocentraceae</taxon>
        <taxon>Prorocentrum</taxon>
    </lineage>
</organism>
<feature type="region of interest" description="Disordered" evidence="1">
    <location>
        <begin position="1"/>
        <end position="59"/>
    </location>
</feature>
<name>A0ABN9PGR3_9DINO</name>
<keyword evidence="3" id="KW-1185">Reference proteome</keyword>
<accession>A0ABN9PGR3</accession>
<sequence length="171" mass="18253">MLPPAGAARPGRRSEEASLEAADDSAAESDAGEQRRLLRGGGGEGRADGTAPRRPSRRWRRSGAVASASLLLAAAAALRALAPRGRGRRRGEVVRCSYCGFFVFEKNVVHRDPAPAVSLAALTESRHLCEDRDTFRLALGTYTSQASCLHACEHTSGCTGRRFAPALLQRP</sequence>
<feature type="compositionally biased region" description="Acidic residues" evidence="1">
    <location>
        <begin position="17"/>
        <end position="31"/>
    </location>
</feature>
<evidence type="ECO:0000256" key="1">
    <source>
        <dbReference type="SAM" id="MobiDB-lite"/>
    </source>
</evidence>
<feature type="non-terminal residue" evidence="2">
    <location>
        <position position="171"/>
    </location>
</feature>
<gene>
    <name evidence="2" type="ORF">PCOR1329_LOCUS1755</name>
</gene>
<proteinExistence type="predicted"/>